<feature type="transmembrane region" description="Helical" evidence="7">
    <location>
        <begin position="187"/>
        <end position="209"/>
    </location>
</feature>
<sequence length="280" mass="30658">MSAGPAMRRSAAARTLHMVALTGLAIVVAFPVYWMIVLAMTPLGFSRQITSILPSDLTFDNFASLVVERPMLRWLWNSTLVATLSSGISMLIGLSCGYALSRLRFRGSYVVLVLVLASQMVPSTSILVPLYTLFMDLGLLNTIHGVVIGHISLVLPLAIWMSKGFFDSLPEELEGAARLDGCSRLGALWFVAIPLVSPGLAAIFVYGFVTSWNDFLFPRHFVQSENLWTAAAGLTSFRGEYFTLFEPQMAASIVFAFPVVVLFFFLQRRMVSGSLTGGVK</sequence>
<dbReference type="InterPro" id="IPR000515">
    <property type="entry name" value="MetI-like"/>
</dbReference>
<evidence type="ECO:0000256" key="5">
    <source>
        <dbReference type="ARBA" id="ARBA00022989"/>
    </source>
</evidence>
<evidence type="ECO:0000313" key="10">
    <source>
        <dbReference type="Proteomes" id="UP001556196"/>
    </source>
</evidence>
<dbReference type="PANTHER" id="PTHR32243:SF18">
    <property type="entry name" value="INNER MEMBRANE ABC TRANSPORTER PERMEASE PROTEIN YCJP"/>
    <property type="match status" value="1"/>
</dbReference>
<evidence type="ECO:0000256" key="4">
    <source>
        <dbReference type="ARBA" id="ARBA00022692"/>
    </source>
</evidence>
<keyword evidence="2 7" id="KW-0813">Transport</keyword>
<feature type="transmembrane region" description="Helical" evidence="7">
    <location>
        <begin position="143"/>
        <end position="166"/>
    </location>
</feature>
<evidence type="ECO:0000256" key="7">
    <source>
        <dbReference type="RuleBase" id="RU363032"/>
    </source>
</evidence>
<evidence type="ECO:0000256" key="1">
    <source>
        <dbReference type="ARBA" id="ARBA00004651"/>
    </source>
</evidence>
<keyword evidence="6 7" id="KW-0472">Membrane</keyword>
<accession>A0ABV3QZJ0</accession>
<comment type="similarity">
    <text evidence="7">Belongs to the binding-protein-dependent transport system permease family.</text>
</comment>
<evidence type="ECO:0000256" key="2">
    <source>
        <dbReference type="ARBA" id="ARBA00022448"/>
    </source>
</evidence>
<reference evidence="9 10" key="1">
    <citation type="submission" date="2024-06" db="EMBL/GenBank/DDBJ databases">
        <authorList>
            <person name="Tuo L."/>
        </authorList>
    </citation>
    <scope>NUCLEOTIDE SEQUENCE [LARGE SCALE GENOMIC DNA]</scope>
    <source>
        <strain evidence="9 10">ZMM04-5</strain>
    </source>
</reference>
<keyword evidence="5 7" id="KW-1133">Transmembrane helix</keyword>
<dbReference type="PANTHER" id="PTHR32243">
    <property type="entry name" value="MALTOSE TRANSPORT SYSTEM PERMEASE-RELATED"/>
    <property type="match status" value="1"/>
</dbReference>
<organism evidence="9 10">
    <name type="scientific">Mesorhizobium marinum</name>
    <dbReference type="NCBI Taxonomy" id="3228790"/>
    <lineage>
        <taxon>Bacteria</taxon>
        <taxon>Pseudomonadati</taxon>
        <taxon>Pseudomonadota</taxon>
        <taxon>Alphaproteobacteria</taxon>
        <taxon>Hyphomicrobiales</taxon>
        <taxon>Phyllobacteriaceae</taxon>
        <taxon>Mesorhizobium</taxon>
    </lineage>
</organism>
<dbReference type="Pfam" id="PF00528">
    <property type="entry name" value="BPD_transp_1"/>
    <property type="match status" value="1"/>
</dbReference>
<dbReference type="InterPro" id="IPR050901">
    <property type="entry name" value="BP-dep_ABC_trans_perm"/>
</dbReference>
<dbReference type="Gene3D" id="1.10.3720.10">
    <property type="entry name" value="MetI-like"/>
    <property type="match status" value="1"/>
</dbReference>
<evidence type="ECO:0000313" key="9">
    <source>
        <dbReference type="EMBL" id="MEW9806505.1"/>
    </source>
</evidence>
<gene>
    <name evidence="9" type="ORF">ABUE31_10970</name>
</gene>
<dbReference type="RefSeq" id="WP_367723640.1">
    <property type="nucleotide sequence ID" value="NZ_JBFOCI010000003.1"/>
</dbReference>
<dbReference type="EMBL" id="JBFOCI010000003">
    <property type="protein sequence ID" value="MEW9806505.1"/>
    <property type="molecule type" value="Genomic_DNA"/>
</dbReference>
<protein>
    <submittedName>
        <fullName evidence="9">Carbohydrate ABC transporter permease</fullName>
    </submittedName>
</protein>
<dbReference type="CDD" id="cd06261">
    <property type="entry name" value="TM_PBP2"/>
    <property type="match status" value="1"/>
</dbReference>
<evidence type="ECO:0000256" key="3">
    <source>
        <dbReference type="ARBA" id="ARBA00022475"/>
    </source>
</evidence>
<keyword evidence="3" id="KW-1003">Cell membrane</keyword>
<comment type="caution">
    <text evidence="9">The sequence shown here is derived from an EMBL/GenBank/DDBJ whole genome shotgun (WGS) entry which is preliminary data.</text>
</comment>
<evidence type="ECO:0000256" key="6">
    <source>
        <dbReference type="ARBA" id="ARBA00023136"/>
    </source>
</evidence>
<feature type="domain" description="ABC transmembrane type-1" evidence="8">
    <location>
        <begin position="75"/>
        <end position="266"/>
    </location>
</feature>
<feature type="transmembrane region" description="Helical" evidence="7">
    <location>
        <begin position="74"/>
        <end position="100"/>
    </location>
</feature>
<name>A0ABV3QZJ0_9HYPH</name>
<keyword evidence="10" id="KW-1185">Reference proteome</keyword>
<feature type="transmembrane region" description="Helical" evidence="7">
    <location>
        <begin position="12"/>
        <end position="36"/>
    </location>
</feature>
<dbReference type="SUPFAM" id="SSF161098">
    <property type="entry name" value="MetI-like"/>
    <property type="match status" value="1"/>
</dbReference>
<proteinExistence type="inferred from homology"/>
<feature type="transmembrane region" description="Helical" evidence="7">
    <location>
        <begin position="249"/>
        <end position="266"/>
    </location>
</feature>
<feature type="transmembrane region" description="Helical" evidence="7">
    <location>
        <begin position="109"/>
        <end position="131"/>
    </location>
</feature>
<dbReference type="InterPro" id="IPR035906">
    <property type="entry name" value="MetI-like_sf"/>
</dbReference>
<keyword evidence="4 7" id="KW-0812">Transmembrane</keyword>
<comment type="subcellular location">
    <subcellularLocation>
        <location evidence="1 7">Cell membrane</location>
        <topology evidence="1 7">Multi-pass membrane protein</topology>
    </subcellularLocation>
</comment>
<dbReference type="Proteomes" id="UP001556196">
    <property type="component" value="Unassembled WGS sequence"/>
</dbReference>
<dbReference type="PROSITE" id="PS50928">
    <property type="entry name" value="ABC_TM1"/>
    <property type="match status" value="1"/>
</dbReference>
<evidence type="ECO:0000259" key="8">
    <source>
        <dbReference type="PROSITE" id="PS50928"/>
    </source>
</evidence>